<sequence length="290" mass="32109">MRKMFVPRYPPIDPRGIEALQEMLNSTEQLVVMTGAGCSTESGIPDYRSPGTGVYSDSKRAPIDYRDFLANPGARQRYWARNFVGWPKVAAAKPNITHERLAEWEKSKRFLGLVTQNVDGLHTKAGSKKIIEIHGSSRTVICLGCDYKVSRSELQEKMRIANPSFVDELQKPHRMRPDGDVELEDALVGGFKPPKCPKCNGILKPDVVFFGDSIPMERGASVQDWLTQCDTFLVLGSSLFVNSGYRLVVDAESMGKKTALVTIGEARGEHLFDLKLNAACGPVVSQLSFD</sequence>
<organism evidence="3">
    <name type="scientific">Cyprideis torosa</name>
    <dbReference type="NCBI Taxonomy" id="163714"/>
    <lineage>
        <taxon>Eukaryota</taxon>
        <taxon>Metazoa</taxon>
        <taxon>Ecdysozoa</taxon>
        <taxon>Arthropoda</taxon>
        <taxon>Crustacea</taxon>
        <taxon>Oligostraca</taxon>
        <taxon>Ostracoda</taxon>
        <taxon>Podocopa</taxon>
        <taxon>Podocopida</taxon>
        <taxon>Cytherocopina</taxon>
        <taxon>Cytheroidea</taxon>
        <taxon>Cytherideidae</taxon>
        <taxon>Cyprideis</taxon>
    </lineage>
</organism>
<dbReference type="InterPro" id="IPR026590">
    <property type="entry name" value="Ssirtuin_cat_dom"/>
</dbReference>
<protein>
    <submittedName>
        <fullName evidence="3">Uncharacterized protein</fullName>
    </submittedName>
</protein>
<dbReference type="NCBIfam" id="NF003738">
    <property type="entry name" value="PRK05333.1"/>
    <property type="match status" value="1"/>
</dbReference>
<dbReference type="EMBL" id="OB660286">
    <property type="protein sequence ID" value="CAD7223988.1"/>
    <property type="molecule type" value="Genomic_DNA"/>
</dbReference>
<reference evidence="3" key="1">
    <citation type="submission" date="2020-11" db="EMBL/GenBank/DDBJ databases">
        <authorList>
            <person name="Tran Van P."/>
        </authorList>
    </citation>
    <scope>NUCLEOTIDE SEQUENCE</scope>
</reference>
<proteinExistence type="predicted"/>
<keyword evidence="1" id="KW-0808">Transferase</keyword>
<dbReference type="PANTHER" id="PTHR11085:SF10">
    <property type="entry name" value="NAD-DEPENDENT PROTEIN DEACYLASE SIRTUIN-5, MITOCHONDRIAL-RELATED"/>
    <property type="match status" value="1"/>
</dbReference>
<dbReference type="Gene3D" id="3.40.50.1220">
    <property type="entry name" value="TPP-binding domain"/>
    <property type="match status" value="1"/>
</dbReference>
<dbReference type="Gene3D" id="3.30.1600.10">
    <property type="entry name" value="SIR2/SIRT2 'Small Domain"/>
    <property type="match status" value="1"/>
</dbReference>
<dbReference type="PROSITE" id="PS50305">
    <property type="entry name" value="SIRTUIN"/>
    <property type="match status" value="1"/>
</dbReference>
<accession>A0A7R8ZJN8</accession>
<dbReference type="AlphaFoldDB" id="A0A7R8ZJN8"/>
<evidence type="ECO:0000313" key="3">
    <source>
        <dbReference type="EMBL" id="CAD7223988.1"/>
    </source>
</evidence>
<dbReference type="InterPro" id="IPR050134">
    <property type="entry name" value="NAD-dep_sirtuin_deacylases"/>
</dbReference>
<dbReference type="InterPro" id="IPR026591">
    <property type="entry name" value="Sirtuin_cat_small_dom_sf"/>
</dbReference>
<dbReference type="OrthoDB" id="424302at2759"/>
<gene>
    <name evidence="3" type="ORF">CTOB1V02_LOCUS1960</name>
</gene>
<dbReference type="PANTHER" id="PTHR11085">
    <property type="entry name" value="NAD-DEPENDENT PROTEIN DEACYLASE SIRTUIN-5, MITOCHONDRIAL-RELATED"/>
    <property type="match status" value="1"/>
</dbReference>
<evidence type="ECO:0000256" key="1">
    <source>
        <dbReference type="ARBA" id="ARBA00022679"/>
    </source>
</evidence>
<dbReference type="SUPFAM" id="SSF52467">
    <property type="entry name" value="DHS-like NAD/FAD-binding domain"/>
    <property type="match status" value="1"/>
</dbReference>
<keyword evidence="2" id="KW-0520">NAD</keyword>
<dbReference type="Pfam" id="PF02146">
    <property type="entry name" value="SIR2"/>
    <property type="match status" value="1"/>
</dbReference>
<dbReference type="GO" id="GO:0017136">
    <property type="term" value="F:histone deacetylase activity, NAD-dependent"/>
    <property type="evidence" value="ECO:0007669"/>
    <property type="project" value="TreeGrafter"/>
</dbReference>
<dbReference type="InterPro" id="IPR003000">
    <property type="entry name" value="Sirtuin"/>
</dbReference>
<name>A0A7R8ZJN8_9CRUS</name>
<evidence type="ECO:0000256" key="2">
    <source>
        <dbReference type="ARBA" id="ARBA00023027"/>
    </source>
</evidence>
<dbReference type="GO" id="GO:0070403">
    <property type="term" value="F:NAD+ binding"/>
    <property type="evidence" value="ECO:0007669"/>
    <property type="project" value="InterPro"/>
</dbReference>
<dbReference type="GO" id="GO:0005759">
    <property type="term" value="C:mitochondrial matrix"/>
    <property type="evidence" value="ECO:0007669"/>
    <property type="project" value="TreeGrafter"/>
</dbReference>
<dbReference type="InterPro" id="IPR029035">
    <property type="entry name" value="DHS-like_NAD/FAD-binding_dom"/>
</dbReference>